<protein>
    <submittedName>
        <fullName evidence="5">LEC14B protein isoform X2</fullName>
    </submittedName>
</protein>
<feature type="repeat" description="WD" evidence="3">
    <location>
        <begin position="54"/>
        <end position="95"/>
    </location>
</feature>
<keyword evidence="1 3" id="KW-0853">WD repeat</keyword>
<dbReference type="InterPro" id="IPR051859">
    <property type="entry name" value="DCAF"/>
</dbReference>
<evidence type="ECO:0000256" key="2">
    <source>
        <dbReference type="ARBA" id="ARBA00022737"/>
    </source>
</evidence>
<reference evidence="5" key="1">
    <citation type="journal article" date="2019" name="Sci. Rep.">
        <title>Draft genome of Tanacetum cinerariifolium, the natural source of mosquito coil.</title>
        <authorList>
            <person name="Yamashiro T."/>
            <person name="Shiraishi A."/>
            <person name="Satake H."/>
            <person name="Nakayama K."/>
        </authorList>
    </citation>
    <scope>NUCLEOTIDE SEQUENCE</scope>
</reference>
<dbReference type="PRINTS" id="PR00320">
    <property type="entry name" value="GPROTEINBRPT"/>
</dbReference>
<feature type="repeat" description="WD" evidence="3">
    <location>
        <begin position="302"/>
        <end position="334"/>
    </location>
</feature>
<evidence type="ECO:0000256" key="4">
    <source>
        <dbReference type="SAM" id="MobiDB-lite"/>
    </source>
</evidence>
<sequence>MEILILRSFQVWDRRCFRSKGKPAGILMGHLEGITFLDSRQEIHEGLGFSADDEGGYSFGIFSVKFSKDGKELVAGSSDDSIYVYDLETNRLSLRIQAHTSDVNSVCFADEASHLIYAGSDDNLGKVWDRRCLRSKGKPAGILMGHLEGITFLDSRNDGRYFISNGKDQTIKLWDIRKMSSNATHAPGFRNYEWDYRWMDYPLRDRDVKHPSDQSVSTYKESLDTIFREDEQGILLKKVNRRSRNFGKIFDEPSVKTGVTEKTPNTFDSSGMSTGQKYIYTGSHDSCVYVYDLVTGAQAARLVHHKSTVRDCSWHPHYPMLVSSSFDGDIAKWEFPGTGESPVPVNSSRPRRRHFD</sequence>
<dbReference type="Pfam" id="PF00400">
    <property type="entry name" value="WD40"/>
    <property type="match status" value="4"/>
</dbReference>
<comment type="caution">
    <text evidence="5">The sequence shown here is derived from an EMBL/GenBank/DDBJ whole genome shotgun (WGS) entry which is preliminary data.</text>
</comment>
<name>A0A6L2NHA4_TANCI</name>
<evidence type="ECO:0000256" key="1">
    <source>
        <dbReference type="ARBA" id="ARBA00022574"/>
    </source>
</evidence>
<evidence type="ECO:0000256" key="3">
    <source>
        <dbReference type="PROSITE-ProRule" id="PRU00221"/>
    </source>
</evidence>
<dbReference type="SMART" id="SM00320">
    <property type="entry name" value="WD40"/>
    <property type="match status" value="5"/>
</dbReference>
<dbReference type="PROSITE" id="PS50294">
    <property type="entry name" value="WD_REPEATS_REGION"/>
    <property type="match status" value="4"/>
</dbReference>
<feature type="repeat" description="WD" evidence="3">
    <location>
        <begin position="143"/>
        <end position="184"/>
    </location>
</feature>
<gene>
    <name evidence="5" type="ORF">Tci_057586</name>
</gene>
<dbReference type="GO" id="GO:0080008">
    <property type="term" value="C:Cul4-RING E3 ubiquitin ligase complex"/>
    <property type="evidence" value="ECO:0007669"/>
    <property type="project" value="TreeGrafter"/>
</dbReference>
<evidence type="ECO:0000313" key="5">
    <source>
        <dbReference type="EMBL" id="GEU85608.1"/>
    </source>
</evidence>
<dbReference type="AlphaFoldDB" id="A0A6L2NHA4"/>
<keyword evidence="2" id="KW-0677">Repeat</keyword>
<dbReference type="InterPro" id="IPR036322">
    <property type="entry name" value="WD40_repeat_dom_sf"/>
</dbReference>
<dbReference type="InterPro" id="IPR020472">
    <property type="entry name" value="WD40_PAC1"/>
</dbReference>
<accession>A0A6L2NHA4</accession>
<dbReference type="PROSITE" id="PS50082">
    <property type="entry name" value="WD_REPEATS_2"/>
    <property type="match status" value="4"/>
</dbReference>
<organism evidence="5">
    <name type="scientific">Tanacetum cinerariifolium</name>
    <name type="common">Dalmatian daisy</name>
    <name type="synonym">Chrysanthemum cinerariifolium</name>
    <dbReference type="NCBI Taxonomy" id="118510"/>
    <lineage>
        <taxon>Eukaryota</taxon>
        <taxon>Viridiplantae</taxon>
        <taxon>Streptophyta</taxon>
        <taxon>Embryophyta</taxon>
        <taxon>Tracheophyta</taxon>
        <taxon>Spermatophyta</taxon>
        <taxon>Magnoliopsida</taxon>
        <taxon>eudicotyledons</taxon>
        <taxon>Gunneridae</taxon>
        <taxon>Pentapetalae</taxon>
        <taxon>asterids</taxon>
        <taxon>campanulids</taxon>
        <taxon>Asterales</taxon>
        <taxon>Asteraceae</taxon>
        <taxon>Asteroideae</taxon>
        <taxon>Anthemideae</taxon>
        <taxon>Anthemidinae</taxon>
        <taxon>Tanacetum</taxon>
    </lineage>
</organism>
<feature type="region of interest" description="Disordered" evidence="4">
    <location>
        <begin position="337"/>
        <end position="356"/>
    </location>
</feature>
<dbReference type="PANTHER" id="PTHR19847:SF27">
    <property type="entry name" value="LEC14B HOMOLOG"/>
    <property type="match status" value="1"/>
</dbReference>
<dbReference type="InterPro" id="IPR015943">
    <property type="entry name" value="WD40/YVTN_repeat-like_dom_sf"/>
</dbReference>
<dbReference type="SUPFAM" id="SSF50978">
    <property type="entry name" value="WD40 repeat-like"/>
    <property type="match status" value="1"/>
</dbReference>
<dbReference type="FunFam" id="2.130.10.10:FF:001117">
    <property type="entry name" value="DDB1 and CUL4-associated factor 11"/>
    <property type="match status" value="1"/>
</dbReference>
<feature type="repeat" description="WD" evidence="3">
    <location>
        <begin position="96"/>
        <end position="129"/>
    </location>
</feature>
<dbReference type="GO" id="GO:0043161">
    <property type="term" value="P:proteasome-mediated ubiquitin-dependent protein catabolic process"/>
    <property type="evidence" value="ECO:0007669"/>
    <property type="project" value="TreeGrafter"/>
</dbReference>
<dbReference type="Gene3D" id="2.130.10.10">
    <property type="entry name" value="YVTN repeat-like/Quinoprotein amine dehydrogenase"/>
    <property type="match status" value="2"/>
</dbReference>
<dbReference type="PANTHER" id="PTHR19847">
    <property type="entry name" value="DDB1- AND CUL4-ASSOCIATED FACTOR 11"/>
    <property type="match status" value="1"/>
</dbReference>
<dbReference type="InterPro" id="IPR001680">
    <property type="entry name" value="WD40_rpt"/>
</dbReference>
<dbReference type="EMBL" id="BKCJ010009142">
    <property type="protein sequence ID" value="GEU85608.1"/>
    <property type="molecule type" value="Genomic_DNA"/>
</dbReference>
<proteinExistence type="predicted"/>